<keyword evidence="3" id="KW-1185">Reference proteome</keyword>
<comment type="caution">
    <text evidence="2">The sequence shown here is derived from an EMBL/GenBank/DDBJ whole genome shotgun (WGS) entry which is preliminary data.</text>
</comment>
<feature type="compositionally biased region" description="Polar residues" evidence="1">
    <location>
        <begin position="309"/>
        <end position="324"/>
    </location>
</feature>
<organism evidence="2 3">
    <name type="scientific">Tanacetum coccineum</name>
    <dbReference type="NCBI Taxonomy" id="301880"/>
    <lineage>
        <taxon>Eukaryota</taxon>
        <taxon>Viridiplantae</taxon>
        <taxon>Streptophyta</taxon>
        <taxon>Embryophyta</taxon>
        <taxon>Tracheophyta</taxon>
        <taxon>Spermatophyta</taxon>
        <taxon>Magnoliopsida</taxon>
        <taxon>eudicotyledons</taxon>
        <taxon>Gunneridae</taxon>
        <taxon>Pentapetalae</taxon>
        <taxon>asterids</taxon>
        <taxon>campanulids</taxon>
        <taxon>Asterales</taxon>
        <taxon>Asteraceae</taxon>
        <taxon>Asteroideae</taxon>
        <taxon>Anthemideae</taxon>
        <taxon>Anthemidinae</taxon>
        <taxon>Tanacetum</taxon>
    </lineage>
</organism>
<accession>A0ABQ5GT57</accession>
<evidence type="ECO:0000313" key="3">
    <source>
        <dbReference type="Proteomes" id="UP001151760"/>
    </source>
</evidence>
<evidence type="ECO:0000256" key="1">
    <source>
        <dbReference type="SAM" id="MobiDB-lite"/>
    </source>
</evidence>
<feature type="region of interest" description="Disordered" evidence="1">
    <location>
        <begin position="299"/>
        <end position="327"/>
    </location>
</feature>
<feature type="compositionally biased region" description="Basic and acidic residues" evidence="1">
    <location>
        <begin position="580"/>
        <end position="606"/>
    </location>
</feature>
<feature type="compositionally biased region" description="Polar residues" evidence="1">
    <location>
        <begin position="475"/>
        <end position="488"/>
    </location>
</feature>
<sequence>MANIRTCNKHNMIACVEKTEHNADFHQIVDYLTGCSINYSLLVDPDLIGPWLQQFWATASLRSINEVPHIRAMVAGKRVLISEETIRADLLFDDADGVDCFPKQVIWDSLRDIGYEGNLAQLTFSKPLFSPQWKYLVHVLLHCLSPKSTSWEQFGTNIASALVGLATNQKFNFSLMIMNGMLGHIANGKPFLMYPRFIQLFLNKQLEGVTRPQNFLPSVTLPSKVFTFMRKNSPKFSGRITPLTPPMLEVITALAAEEAHSESTHSRAESSPRDAQGTPTQSAAQASILQGTADFQGTAEAQGAADIPQSPNDYTPTDESQTSGGDEGLLDLYALNREVRRLKKQNISQAKQIHKLKAKLKKLSKGVKPLVKHHILWVKSQKLKKRGKKQKKKVSSVKLGRNKDEGNLSEEHHDQDDHNHTAFVYEDFDATDAVVAVTPDLERKSDETEQVIIEEEKDTSDVKSGDTEELDLERIQSTARQSAVTPRTLNFDDEAGPSSPIRPTQEEEPEEQFKDDEFLADIPLNISRPRGLSIPGPMQSQPQQPTQTTDPKEKGKGILVEEPKKKKLTLQQIRALETAHDEEVARKVQAEWDTEEERKRLEDLKKPKPKTISKKPTSLTQERNQMMSFLKGQGYKNLQKLRYPQMKELYDKVQESIKDSLKDFIPMGSEKEKQMLQERDAKRLLRKRKATVTEEQPSKKLKLRTEKIDELRNYLRIVDFEKSAQDRESLEAISMITEFKVIDSPDGEYLIIYRANNHFRAFNTLWEILHILDRQDLYHLYLVVQDYYKHIPQQVRIILWVNLQPFLGDVCNK</sequence>
<name>A0ABQ5GT57_9ASTR</name>
<dbReference type="EMBL" id="BQNB010018806">
    <property type="protein sequence ID" value="GJT78484.1"/>
    <property type="molecule type" value="Genomic_DNA"/>
</dbReference>
<feature type="compositionally biased region" description="Basic and acidic residues" evidence="1">
    <location>
        <begin position="257"/>
        <end position="272"/>
    </location>
</feature>
<protein>
    <submittedName>
        <fullName evidence="2">Uncharacterized protein</fullName>
    </submittedName>
</protein>
<feature type="compositionally biased region" description="Acidic residues" evidence="1">
    <location>
        <begin position="448"/>
        <end position="458"/>
    </location>
</feature>
<feature type="compositionally biased region" description="Basic and acidic residues" evidence="1">
    <location>
        <begin position="401"/>
        <end position="417"/>
    </location>
</feature>
<feature type="compositionally biased region" description="Basic and acidic residues" evidence="1">
    <location>
        <begin position="550"/>
        <end position="564"/>
    </location>
</feature>
<feature type="region of interest" description="Disordered" evidence="1">
    <location>
        <begin position="256"/>
        <end position="285"/>
    </location>
</feature>
<feature type="region of interest" description="Disordered" evidence="1">
    <location>
        <begin position="580"/>
        <end position="619"/>
    </location>
</feature>
<proteinExistence type="predicted"/>
<gene>
    <name evidence="2" type="ORF">Tco_1045209</name>
</gene>
<feature type="region of interest" description="Disordered" evidence="1">
    <location>
        <begin position="439"/>
        <end position="564"/>
    </location>
</feature>
<reference evidence="2" key="1">
    <citation type="journal article" date="2022" name="Int. J. Mol. Sci.">
        <title>Draft Genome of Tanacetum Coccineum: Genomic Comparison of Closely Related Tanacetum-Family Plants.</title>
        <authorList>
            <person name="Yamashiro T."/>
            <person name="Shiraishi A."/>
            <person name="Nakayama K."/>
            <person name="Satake H."/>
        </authorList>
    </citation>
    <scope>NUCLEOTIDE SEQUENCE</scope>
</reference>
<reference evidence="2" key="2">
    <citation type="submission" date="2022-01" db="EMBL/GenBank/DDBJ databases">
        <authorList>
            <person name="Yamashiro T."/>
            <person name="Shiraishi A."/>
            <person name="Satake H."/>
            <person name="Nakayama K."/>
        </authorList>
    </citation>
    <scope>NUCLEOTIDE SEQUENCE</scope>
</reference>
<feature type="compositionally biased region" description="Basic residues" evidence="1">
    <location>
        <begin position="381"/>
        <end position="395"/>
    </location>
</feature>
<feature type="compositionally biased region" description="Low complexity" evidence="1">
    <location>
        <begin position="535"/>
        <end position="549"/>
    </location>
</feature>
<feature type="region of interest" description="Disordered" evidence="1">
    <location>
        <begin position="381"/>
        <end position="417"/>
    </location>
</feature>
<dbReference type="Proteomes" id="UP001151760">
    <property type="component" value="Unassembled WGS sequence"/>
</dbReference>
<evidence type="ECO:0000313" key="2">
    <source>
        <dbReference type="EMBL" id="GJT78484.1"/>
    </source>
</evidence>